<protein>
    <recommendedName>
        <fullName evidence="9">P/Homo B domain-containing protein</fullName>
    </recommendedName>
</protein>
<dbReference type="InterPro" id="IPR034182">
    <property type="entry name" value="Kexin/furin"/>
</dbReference>
<dbReference type="GO" id="GO:0016485">
    <property type="term" value="P:protein processing"/>
    <property type="evidence" value="ECO:0007669"/>
    <property type="project" value="TreeGrafter"/>
</dbReference>
<feature type="active site" description="Charge relay system" evidence="7 8">
    <location>
        <position position="56"/>
    </location>
</feature>
<evidence type="ECO:0000313" key="11">
    <source>
        <dbReference type="Proteomes" id="UP000282957"/>
    </source>
</evidence>
<keyword evidence="4 8" id="KW-0378">Hydrolase</keyword>
<dbReference type="PROSITE" id="PS00137">
    <property type="entry name" value="SUBTILASE_HIS"/>
    <property type="match status" value="1"/>
</dbReference>
<dbReference type="PROSITE" id="PS00138">
    <property type="entry name" value="SUBTILASE_SER"/>
    <property type="match status" value="1"/>
</dbReference>
<feature type="domain" description="P/Homo B" evidence="9">
    <location>
        <begin position="385"/>
        <end position="537"/>
    </location>
</feature>
<dbReference type="PRINTS" id="PR00313">
    <property type="entry name" value="CABNDNGRPT"/>
</dbReference>
<dbReference type="InterPro" id="IPR018511">
    <property type="entry name" value="Hemolysin-typ_Ca-bd_CS"/>
</dbReference>
<keyword evidence="6" id="KW-0106">Calcium</keyword>
<organism evidence="10 11">
    <name type="scientific">Rhodovarius crocodyli</name>
    <dbReference type="NCBI Taxonomy" id="1979269"/>
    <lineage>
        <taxon>Bacteria</taxon>
        <taxon>Pseudomonadati</taxon>
        <taxon>Pseudomonadota</taxon>
        <taxon>Alphaproteobacteria</taxon>
        <taxon>Acetobacterales</taxon>
        <taxon>Roseomonadaceae</taxon>
        <taxon>Rhodovarius</taxon>
    </lineage>
</organism>
<dbReference type="InterPro" id="IPR036852">
    <property type="entry name" value="Peptidase_S8/S53_dom_sf"/>
</dbReference>
<dbReference type="AlphaFoldDB" id="A0A437MMT0"/>
<dbReference type="SUPFAM" id="SSF52743">
    <property type="entry name" value="Subtilisin-like"/>
    <property type="match status" value="1"/>
</dbReference>
<dbReference type="Pfam" id="PF01483">
    <property type="entry name" value="P_proprotein"/>
    <property type="match status" value="1"/>
</dbReference>
<comment type="caution">
    <text evidence="10">The sequence shown here is derived from an EMBL/GenBank/DDBJ whole genome shotgun (WGS) entry which is preliminary data.</text>
</comment>
<evidence type="ECO:0000256" key="8">
    <source>
        <dbReference type="PROSITE-ProRule" id="PRU01240"/>
    </source>
</evidence>
<dbReference type="InterPro" id="IPR023828">
    <property type="entry name" value="Peptidase_S8_Ser-AS"/>
</dbReference>
<dbReference type="Gene3D" id="2.60.120.260">
    <property type="entry name" value="Galactose-binding domain-like"/>
    <property type="match status" value="1"/>
</dbReference>
<reference evidence="10 11" key="1">
    <citation type="submission" date="2019-01" db="EMBL/GenBank/DDBJ databases">
        <authorList>
            <person name="Chen W.-M."/>
        </authorList>
    </citation>
    <scope>NUCLEOTIDE SEQUENCE [LARGE SCALE GENOMIC DNA]</scope>
    <source>
        <strain evidence="10 11">CCP-6</strain>
    </source>
</reference>
<accession>A0A437MMT0</accession>
<keyword evidence="5 8" id="KW-0720">Serine protease</keyword>
<dbReference type="InterPro" id="IPR011049">
    <property type="entry name" value="Serralysin-like_metalloprot_C"/>
</dbReference>
<dbReference type="GO" id="GO:0004252">
    <property type="term" value="F:serine-type endopeptidase activity"/>
    <property type="evidence" value="ECO:0007669"/>
    <property type="project" value="UniProtKB-UniRule"/>
</dbReference>
<feature type="active site" description="Charge relay system" evidence="7 8">
    <location>
        <position position="289"/>
    </location>
</feature>
<dbReference type="InterPro" id="IPR008979">
    <property type="entry name" value="Galactose-bd-like_sf"/>
</dbReference>
<dbReference type="EMBL" id="SACL01000001">
    <property type="protein sequence ID" value="RVT98957.1"/>
    <property type="molecule type" value="Genomic_DNA"/>
</dbReference>
<dbReference type="PROSITE" id="PS51892">
    <property type="entry name" value="SUBTILASE"/>
    <property type="match status" value="1"/>
</dbReference>
<evidence type="ECO:0000256" key="3">
    <source>
        <dbReference type="ARBA" id="ARBA00022729"/>
    </source>
</evidence>
<evidence type="ECO:0000256" key="4">
    <source>
        <dbReference type="ARBA" id="ARBA00022801"/>
    </source>
</evidence>
<dbReference type="InterPro" id="IPR000209">
    <property type="entry name" value="Peptidase_S8/S53_dom"/>
</dbReference>
<evidence type="ECO:0000259" key="9">
    <source>
        <dbReference type="PROSITE" id="PS51829"/>
    </source>
</evidence>
<dbReference type="InterPro" id="IPR002884">
    <property type="entry name" value="P_dom"/>
</dbReference>
<keyword evidence="11" id="KW-1185">Reference proteome</keyword>
<evidence type="ECO:0000313" key="10">
    <source>
        <dbReference type="EMBL" id="RVT98957.1"/>
    </source>
</evidence>
<dbReference type="Proteomes" id="UP000282957">
    <property type="component" value="Unassembled WGS sequence"/>
</dbReference>
<dbReference type="PROSITE" id="PS51829">
    <property type="entry name" value="P_HOMO_B"/>
    <property type="match status" value="1"/>
</dbReference>
<dbReference type="GO" id="GO:0016020">
    <property type="term" value="C:membrane"/>
    <property type="evidence" value="ECO:0007669"/>
    <property type="project" value="TreeGrafter"/>
</dbReference>
<comment type="similarity">
    <text evidence="1">Belongs to the peptidase S8 family. Furin subfamily.</text>
</comment>
<dbReference type="PRINTS" id="PR00723">
    <property type="entry name" value="SUBTILISIN"/>
</dbReference>
<dbReference type="GO" id="GO:0005509">
    <property type="term" value="F:calcium ion binding"/>
    <property type="evidence" value="ECO:0007669"/>
    <property type="project" value="InterPro"/>
</dbReference>
<dbReference type="PANTHER" id="PTHR42884">
    <property type="entry name" value="PROPROTEIN CONVERTASE SUBTILISIN/KEXIN-RELATED"/>
    <property type="match status" value="1"/>
</dbReference>
<evidence type="ECO:0000256" key="1">
    <source>
        <dbReference type="ARBA" id="ARBA00005325"/>
    </source>
</evidence>
<evidence type="ECO:0000256" key="7">
    <source>
        <dbReference type="PIRSR" id="PIRSR615500-1"/>
    </source>
</evidence>
<dbReference type="GO" id="GO:0005737">
    <property type="term" value="C:cytoplasm"/>
    <property type="evidence" value="ECO:0007669"/>
    <property type="project" value="UniProtKB-ARBA"/>
</dbReference>
<dbReference type="PROSITE" id="PS00330">
    <property type="entry name" value="HEMOLYSIN_CALCIUM"/>
    <property type="match status" value="8"/>
</dbReference>
<dbReference type="PROSITE" id="PS00136">
    <property type="entry name" value="SUBTILASE_ASP"/>
    <property type="match status" value="1"/>
</dbReference>
<dbReference type="Gene3D" id="3.40.50.200">
    <property type="entry name" value="Peptidase S8/S53 domain"/>
    <property type="match status" value="1"/>
</dbReference>
<sequence length="987" mass="99275">MVSTPFLPTDPLYLYAWHLKNVGGADQGNGVAGVDIRAEQAWMRYTGKNVLVAVLDDGVEASHPDLAANMWTRPGSIATPSDPNLANGLPVSSGRDAAGDNHGTSVAGVIAGVANNGIGGVGVAPDAQIVSYRILGEEPADTDKAFLQALADGVQVLNNSWGATAGMVLNTADLFAAIRVVTEGRAGLGAVIVKSAGNSRTIMLEDQPAPADANLDIVAASHASIVVAALDNTGVISSYSTPGANVFVSAFGGPGDSELTARNSIVSTDRAGPVNGYSDGDYTGFNGTSAAAPIVSGVVALMLEANARLGYRDVQEILAYTARQTDYNAGIGADASMSRTPWLTNTATNANGGGLNFSRDYGFGIVDAGAAVRLAETWTLQRTETNYITTALGPVSTPSGTSITAGGLPAAQTLTLTFNATAPVGASTGFRINSVELGLELSTLKAADISLVLTSPGGTSVTMLLANSGLLYAQLAEDVADPTRPVAWESNGWLFSSPAFWGESGVGEWQLVITAAAGAQAASFTGAELKLLGDGAAQDAASKMQVFTDDFARLAGLDASRAILGRFGETGLNAAGLSTAVTIDLGALDGNQTLPSYIGSQAVTFSGSTITDAWGGAGNDMLIGSGAANRLFGGWGDDYIHGGAGDDALDGGIGHDTLLGGTGDDTLTGGEGDDLLIGGTGHDTLVGGSGNDTYALDDADTVVEAADGGTDTAYVAFNDWVAAAHVEILYLAILATRLTGNDTGAILVANPTIASTLTGGIGHDVLWGGSADDVLNGGGGDDVLIGGAGADTMTGGTGDDTYVVDDIGDRVIEEAGGGNDTAFVTVNGFTLGAGIELTYLYGATSITGSASDEVIVADAVLGGTLHGGGGQDVLWGQAGNDNLFGDEGNDILRGGAGDDVLNGGAGNDQLVGGTGADTFVFSAGHDELFDFSRAEGDLISVGARGVTGLEGMSIQVIGGNTVILIGEDRMDVYGVTNLAAQDFMFAA</sequence>
<dbReference type="InterPro" id="IPR015500">
    <property type="entry name" value="Peptidase_S8_subtilisin-rel"/>
</dbReference>
<feature type="active site" description="Charge relay system" evidence="7 8">
    <location>
        <position position="102"/>
    </location>
</feature>
<dbReference type="SUPFAM" id="SSF51120">
    <property type="entry name" value="beta-Roll"/>
    <property type="match status" value="3"/>
</dbReference>
<dbReference type="InterPro" id="IPR023827">
    <property type="entry name" value="Peptidase_S8_Asp-AS"/>
</dbReference>
<keyword evidence="3" id="KW-0732">Signal</keyword>
<evidence type="ECO:0000256" key="5">
    <source>
        <dbReference type="ARBA" id="ARBA00022825"/>
    </source>
</evidence>
<gene>
    <name evidence="10" type="ORF">EOD42_02270</name>
</gene>
<dbReference type="OrthoDB" id="9816306at2"/>
<dbReference type="InterPro" id="IPR001343">
    <property type="entry name" value="Hemolysn_Ca-bd"/>
</dbReference>
<dbReference type="PANTHER" id="PTHR42884:SF14">
    <property type="entry name" value="NEUROENDOCRINE CONVERTASE 1"/>
    <property type="match status" value="1"/>
</dbReference>
<dbReference type="Gene3D" id="2.150.10.10">
    <property type="entry name" value="Serralysin-like metalloprotease, C-terminal"/>
    <property type="match status" value="4"/>
</dbReference>
<dbReference type="CDD" id="cd04059">
    <property type="entry name" value="Peptidases_S8_Protein_convertases_Kexins_Furin-like"/>
    <property type="match status" value="1"/>
</dbReference>
<dbReference type="InterPro" id="IPR022398">
    <property type="entry name" value="Peptidase_S8_His-AS"/>
</dbReference>
<evidence type="ECO:0000256" key="2">
    <source>
        <dbReference type="ARBA" id="ARBA00022670"/>
    </source>
</evidence>
<name>A0A437MMT0_9PROT</name>
<dbReference type="Pfam" id="PF00082">
    <property type="entry name" value="Peptidase_S8"/>
    <property type="match status" value="1"/>
</dbReference>
<dbReference type="SUPFAM" id="SSF49785">
    <property type="entry name" value="Galactose-binding domain-like"/>
    <property type="match status" value="1"/>
</dbReference>
<keyword evidence="2 8" id="KW-0645">Protease</keyword>
<dbReference type="RefSeq" id="WP_127785508.1">
    <property type="nucleotide sequence ID" value="NZ_SACL01000001.1"/>
</dbReference>
<dbReference type="Pfam" id="PF00353">
    <property type="entry name" value="HemolysinCabind"/>
    <property type="match status" value="4"/>
</dbReference>
<dbReference type="GO" id="GO:0012505">
    <property type="term" value="C:endomembrane system"/>
    <property type="evidence" value="ECO:0007669"/>
    <property type="project" value="UniProtKB-ARBA"/>
</dbReference>
<proteinExistence type="inferred from homology"/>
<evidence type="ECO:0000256" key="6">
    <source>
        <dbReference type="ARBA" id="ARBA00022837"/>
    </source>
</evidence>